<accession>A0A2P7RSH0</accession>
<dbReference type="InterPro" id="IPR011066">
    <property type="entry name" value="MscS_channel_C_sf"/>
</dbReference>
<keyword evidence="4 7" id="KW-0812">Transmembrane</keyword>
<feature type="transmembrane region" description="Helical" evidence="7">
    <location>
        <begin position="126"/>
        <end position="146"/>
    </location>
</feature>
<keyword evidence="6 7" id="KW-0472">Membrane</keyword>
<dbReference type="AlphaFoldDB" id="A0A2P7RSH0"/>
<feature type="domain" description="Mechanosensitive ion channel MscS" evidence="8">
    <location>
        <begin position="255"/>
        <end position="320"/>
    </location>
</feature>
<keyword evidence="3" id="KW-1003">Cell membrane</keyword>
<evidence type="ECO:0000313" key="12">
    <source>
        <dbReference type="Proteomes" id="UP000240653"/>
    </source>
</evidence>
<dbReference type="GO" id="GO:0005886">
    <property type="term" value="C:plasma membrane"/>
    <property type="evidence" value="ECO:0007669"/>
    <property type="project" value="UniProtKB-SubCell"/>
</dbReference>
<organism evidence="11 12">
    <name type="scientific">Pseudaminobacter soli</name>
    <name type="common">ex Li et al. 2025</name>
    <dbReference type="NCBI Taxonomy" id="1295366"/>
    <lineage>
        <taxon>Bacteria</taxon>
        <taxon>Pseudomonadati</taxon>
        <taxon>Pseudomonadota</taxon>
        <taxon>Alphaproteobacteria</taxon>
        <taxon>Hyphomicrobiales</taxon>
        <taxon>Phyllobacteriaceae</taxon>
        <taxon>Pseudaminobacter</taxon>
    </lineage>
</organism>
<dbReference type="InterPro" id="IPR006685">
    <property type="entry name" value="MscS_channel_2nd"/>
</dbReference>
<evidence type="ECO:0000256" key="3">
    <source>
        <dbReference type="ARBA" id="ARBA00022475"/>
    </source>
</evidence>
<dbReference type="Gene3D" id="1.10.287.1260">
    <property type="match status" value="1"/>
</dbReference>
<evidence type="ECO:0000256" key="1">
    <source>
        <dbReference type="ARBA" id="ARBA00004651"/>
    </source>
</evidence>
<evidence type="ECO:0000259" key="8">
    <source>
        <dbReference type="Pfam" id="PF00924"/>
    </source>
</evidence>
<dbReference type="PANTHER" id="PTHR30347">
    <property type="entry name" value="POTASSIUM CHANNEL RELATED"/>
    <property type="match status" value="1"/>
</dbReference>
<evidence type="ECO:0000256" key="4">
    <source>
        <dbReference type="ARBA" id="ARBA00022692"/>
    </source>
</evidence>
<comment type="subcellular location">
    <subcellularLocation>
        <location evidence="1">Cell membrane</location>
        <topology evidence="1">Multi-pass membrane protein</topology>
    </subcellularLocation>
</comment>
<keyword evidence="12" id="KW-1185">Reference proteome</keyword>
<dbReference type="Pfam" id="PF00924">
    <property type="entry name" value="MS_channel_2nd"/>
    <property type="match status" value="1"/>
</dbReference>
<dbReference type="Pfam" id="PF21088">
    <property type="entry name" value="MS_channel_1st"/>
    <property type="match status" value="1"/>
</dbReference>
<feature type="domain" description="Mechanosensitive ion channel transmembrane helices 2/3" evidence="10">
    <location>
        <begin position="212"/>
        <end position="253"/>
    </location>
</feature>
<name>A0A2P7RSH0_9HYPH</name>
<evidence type="ECO:0000313" key="11">
    <source>
        <dbReference type="EMBL" id="PSJ53143.1"/>
    </source>
</evidence>
<comment type="similarity">
    <text evidence="2">Belongs to the MscS (TC 1.A.23) family.</text>
</comment>
<evidence type="ECO:0000256" key="6">
    <source>
        <dbReference type="ARBA" id="ARBA00023136"/>
    </source>
</evidence>
<gene>
    <name evidence="11" type="ORF">C7I85_28515</name>
</gene>
<dbReference type="Gene3D" id="2.30.30.60">
    <property type="match status" value="1"/>
</dbReference>
<reference evidence="11 12" key="1">
    <citation type="submission" date="2018-03" db="EMBL/GenBank/DDBJ databases">
        <title>The draft genome of Mesorhizobium soli JCM 19897.</title>
        <authorList>
            <person name="Li L."/>
            <person name="Liu L."/>
            <person name="Liang L."/>
            <person name="Wang T."/>
            <person name="Zhang X."/>
        </authorList>
    </citation>
    <scope>NUCLEOTIDE SEQUENCE [LARGE SCALE GENOMIC DNA]</scope>
    <source>
        <strain evidence="11 12">JCM 19897</strain>
    </source>
</reference>
<dbReference type="InterPro" id="IPR011014">
    <property type="entry name" value="MscS_channel_TM-2"/>
</dbReference>
<dbReference type="Proteomes" id="UP000240653">
    <property type="component" value="Unassembled WGS sequence"/>
</dbReference>
<feature type="transmembrane region" description="Helical" evidence="7">
    <location>
        <begin position="25"/>
        <end position="44"/>
    </location>
</feature>
<feature type="transmembrane region" description="Helical" evidence="7">
    <location>
        <begin position="244"/>
        <end position="267"/>
    </location>
</feature>
<dbReference type="GO" id="GO:0008381">
    <property type="term" value="F:mechanosensitive monoatomic ion channel activity"/>
    <property type="evidence" value="ECO:0007669"/>
    <property type="project" value="UniProtKB-ARBA"/>
</dbReference>
<dbReference type="PANTHER" id="PTHR30347:SF1">
    <property type="entry name" value="MECHANOSENSITIVE CHANNEL MSCK"/>
    <property type="match status" value="1"/>
</dbReference>
<dbReference type="Gene3D" id="3.30.70.100">
    <property type="match status" value="1"/>
</dbReference>
<feature type="transmembrane region" description="Helical" evidence="7">
    <location>
        <begin position="101"/>
        <end position="119"/>
    </location>
</feature>
<sequence>MDFRTAFDEALAWIRAEFDYAATPWLLFQAVIIICVFLAAKLAARRVEPLLESRARRIKGHPGLLRVVVALLRRTNWILFSVFLLVALILMRSTWPSRTHIIVIALSLSLAWLFASVLSRIIRNRLVGRTLGWLAWMYAALVILGINDEAGAFLDSIALPLGAMRLSALTVLKAVVLLIATVWPAVVLGKYLDERVQRSEELTPSIRVLVGKVVKIGLVLVAGAIALSAVGVDLTALTVFSGALGVGLGFGLQKVVSNFVSGVIILLDKSIKPGDTISLEGTFGWIRELRARFVSVVTRDGREYLIPNEDFITQRVINWSFSDNFVRLDINFGVSYDADPHKVSQLAIEAAMSVVRVETDRRPVCWLTKFGESSLDFVLRFWIHDPQQGLTNVRGRVLLALWDTFKENGISIPYPHREIVMKQDGHAMGQAETARRSVSRGTPRGQ</sequence>
<feature type="transmembrane region" description="Helical" evidence="7">
    <location>
        <begin position="213"/>
        <end position="232"/>
    </location>
</feature>
<dbReference type="OrthoDB" id="9799209at2"/>
<dbReference type="RefSeq" id="WP_106727381.1">
    <property type="nucleotide sequence ID" value="NZ_PXYL01000031.1"/>
</dbReference>
<dbReference type="InterPro" id="IPR052702">
    <property type="entry name" value="MscS-like_channel"/>
</dbReference>
<evidence type="ECO:0000256" key="2">
    <source>
        <dbReference type="ARBA" id="ARBA00008017"/>
    </source>
</evidence>
<evidence type="ECO:0000259" key="9">
    <source>
        <dbReference type="Pfam" id="PF21082"/>
    </source>
</evidence>
<comment type="caution">
    <text evidence="11">The sequence shown here is derived from an EMBL/GenBank/DDBJ whole genome shotgun (WGS) entry which is preliminary data.</text>
</comment>
<dbReference type="SUPFAM" id="SSF82689">
    <property type="entry name" value="Mechanosensitive channel protein MscS (YggB), C-terminal domain"/>
    <property type="match status" value="1"/>
</dbReference>
<dbReference type="SUPFAM" id="SSF82861">
    <property type="entry name" value="Mechanosensitive channel protein MscS (YggB), transmembrane region"/>
    <property type="match status" value="1"/>
</dbReference>
<dbReference type="SUPFAM" id="SSF50182">
    <property type="entry name" value="Sm-like ribonucleoproteins"/>
    <property type="match status" value="1"/>
</dbReference>
<feature type="transmembrane region" description="Helical" evidence="7">
    <location>
        <begin position="64"/>
        <end position="89"/>
    </location>
</feature>
<protein>
    <submittedName>
        <fullName evidence="11">Mechanosensitive ion channel protein</fullName>
    </submittedName>
</protein>
<feature type="domain" description="Mechanosensitive ion channel MscS C-terminal" evidence="9">
    <location>
        <begin position="329"/>
        <end position="412"/>
    </location>
</feature>
<feature type="transmembrane region" description="Helical" evidence="7">
    <location>
        <begin position="166"/>
        <end position="192"/>
    </location>
</feature>
<dbReference type="EMBL" id="PXYL01000031">
    <property type="protein sequence ID" value="PSJ53143.1"/>
    <property type="molecule type" value="Genomic_DNA"/>
</dbReference>
<evidence type="ECO:0000259" key="10">
    <source>
        <dbReference type="Pfam" id="PF21088"/>
    </source>
</evidence>
<dbReference type="InterPro" id="IPR023408">
    <property type="entry name" value="MscS_beta-dom_sf"/>
</dbReference>
<dbReference type="InterPro" id="IPR049142">
    <property type="entry name" value="MS_channel_1st"/>
</dbReference>
<evidence type="ECO:0000256" key="7">
    <source>
        <dbReference type="SAM" id="Phobius"/>
    </source>
</evidence>
<proteinExistence type="inferred from homology"/>
<dbReference type="Pfam" id="PF21082">
    <property type="entry name" value="MS_channel_3rd"/>
    <property type="match status" value="1"/>
</dbReference>
<evidence type="ECO:0000256" key="5">
    <source>
        <dbReference type="ARBA" id="ARBA00022989"/>
    </source>
</evidence>
<dbReference type="InterPro" id="IPR010920">
    <property type="entry name" value="LSM_dom_sf"/>
</dbReference>
<keyword evidence="5 7" id="KW-1133">Transmembrane helix</keyword>
<dbReference type="InterPro" id="IPR049278">
    <property type="entry name" value="MS_channel_C"/>
</dbReference>